<reference evidence="2" key="1">
    <citation type="submission" date="2013-10" db="EMBL/GenBank/DDBJ databases">
        <title>Genome sequencing of Onchocerca volvulus.</title>
        <authorList>
            <person name="Cotton J."/>
            <person name="Tsai J."/>
            <person name="Stanley E."/>
            <person name="Tracey A."/>
            <person name="Holroyd N."/>
            <person name="Lustigman S."/>
            <person name="Berriman M."/>
        </authorList>
    </citation>
    <scope>NUCLEOTIDE SEQUENCE</scope>
</reference>
<proteinExistence type="predicted"/>
<evidence type="ECO:0000313" key="1">
    <source>
        <dbReference type="EnsemblMetazoa" id="OVOC12108.1"/>
    </source>
</evidence>
<organism evidence="1 2">
    <name type="scientific">Onchocerca volvulus</name>
    <dbReference type="NCBI Taxonomy" id="6282"/>
    <lineage>
        <taxon>Eukaryota</taxon>
        <taxon>Metazoa</taxon>
        <taxon>Ecdysozoa</taxon>
        <taxon>Nematoda</taxon>
        <taxon>Chromadorea</taxon>
        <taxon>Rhabditida</taxon>
        <taxon>Spirurina</taxon>
        <taxon>Spiruromorpha</taxon>
        <taxon>Filarioidea</taxon>
        <taxon>Onchocercidae</taxon>
        <taxon>Onchocerca</taxon>
    </lineage>
</organism>
<name>A0A8R1TLK0_ONCVO</name>
<accession>A0A8R1TLK0</accession>
<keyword evidence="2" id="KW-1185">Reference proteome</keyword>
<reference evidence="1" key="2">
    <citation type="submission" date="2022-06" db="UniProtKB">
        <authorList>
            <consortium name="EnsemblMetazoa"/>
        </authorList>
    </citation>
    <scope>IDENTIFICATION</scope>
</reference>
<protein>
    <submittedName>
        <fullName evidence="1">Uncharacterized protein</fullName>
    </submittedName>
</protein>
<sequence length="59" mass="6371">MVPWWSDCVHGKSTFHICELPDLIHSGLSINAFSVYIGTECVASTREPHITIVSGSIGA</sequence>
<evidence type="ECO:0000313" key="2">
    <source>
        <dbReference type="Proteomes" id="UP000024404"/>
    </source>
</evidence>
<dbReference type="EMBL" id="CMVM020000396">
    <property type="status" value="NOT_ANNOTATED_CDS"/>
    <property type="molecule type" value="Genomic_DNA"/>
</dbReference>
<dbReference type="Proteomes" id="UP000024404">
    <property type="component" value="Unassembled WGS sequence"/>
</dbReference>
<dbReference type="EnsemblMetazoa" id="OVOC12108.1">
    <property type="protein sequence ID" value="OVOC12108.1"/>
    <property type="gene ID" value="WBGene00248917"/>
</dbReference>
<dbReference type="AlphaFoldDB" id="A0A8R1TLK0"/>